<evidence type="ECO:0000259" key="3">
    <source>
        <dbReference type="Pfam" id="PF01408"/>
    </source>
</evidence>
<protein>
    <recommendedName>
        <fullName evidence="7">Inositol 2-dehydrogenase</fullName>
    </recommendedName>
</protein>
<dbReference type="PANTHER" id="PTHR42840">
    <property type="entry name" value="NAD(P)-BINDING ROSSMANN-FOLD SUPERFAMILY PROTEIN-RELATED"/>
    <property type="match status" value="1"/>
</dbReference>
<organism evidence="5 6">
    <name type="scientific">Cyanidium caldarium</name>
    <name type="common">Red alga</name>
    <dbReference type="NCBI Taxonomy" id="2771"/>
    <lineage>
        <taxon>Eukaryota</taxon>
        <taxon>Rhodophyta</taxon>
        <taxon>Bangiophyceae</taxon>
        <taxon>Cyanidiales</taxon>
        <taxon>Cyanidiaceae</taxon>
        <taxon>Cyanidium</taxon>
    </lineage>
</organism>
<keyword evidence="6" id="KW-1185">Reference proteome</keyword>
<accession>A0AAV9J1W5</accession>
<dbReference type="Gene3D" id="3.40.50.720">
    <property type="entry name" value="NAD(P)-binding Rossmann-like Domain"/>
    <property type="match status" value="1"/>
</dbReference>
<dbReference type="Proteomes" id="UP001301350">
    <property type="component" value="Unassembled WGS sequence"/>
</dbReference>
<dbReference type="GO" id="GO:0000166">
    <property type="term" value="F:nucleotide binding"/>
    <property type="evidence" value="ECO:0007669"/>
    <property type="project" value="InterPro"/>
</dbReference>
<dbReference type="InterPro" id="IPR000683">
    <property type="entry name" value="Gfo/Idh/MocA-like_OxRdtase_N"/>
</dbReference>
<proteinExistence type="inferred from homology"/>
<comment type="caution">
    <text evidence="5">The sequence shown here is derived from an EMBL/GenBank/DDBJ whole genome shotgun (WGS) entry which is preliminary data.</text>
</comment>
<evidence type="ECO:0000256" key="2">
    <source>
        <dbReference type="ARBA" id="ARBA00023002"/>
    </source>
</evidence>
<evidence type="ECO:0000259" key="4">
    <source>
        <dbReference type="Pfam" id="PF22725"/>
    </source>
</evidence>
<dbReference type="SUPFAM" id="SSF55347">
    <property type="entry name" value="Glyceraldehyde-3-phosphate dehydrogenase-like, C-terminal domain"/>
    <property type="match status" value="1"/>
</dbReference>
<dbReference type="Pfam" id="PF01408">
    <property type="entry name" value="GFO_IDH_MocA"/>
    <property type="match status" value="1"/>
</dbReference>
<dbReference type="EMBL" id="JANCYW010000017">
    <property type="protein sequence ID" value="KAK4538309.1"/>
    <property type="molecule type" value="Genomic_DNA"/>
</dbReference>
<feature type="domain" description="Gfo/Idh/MocA-like oxidoreductase N-terminal" evidence="3">
    <location>
        <begin position="59"/>
        <end position="172"/>
    </location>
</feature>
<dbReference type="Gene3D" id="3.30.360.10">
    <property type="entry name" value="Dihydrodipicolinate Reductase, domain 2"/>
    <property type="match status" value="1"/>
</dbReference>
<dbReference type="SUPFAM" id="SSF51735">
    <property type="entry name" value="NAD(P)-binding Rossmann-fold domains"/>
    <property type="match status" value="1"/>
</dbReference>
<evidence type="ECO:0000313" key="5">
    <source>
        <dbReference type="EMBL" id="KAK4538309.1"/>
    </source>
</evidence>
<dbReference type="GO" id="GO:0016491">
    <property type="term" value="F:oxidoreductase activity"/>
    <property type="evidence" value="ECO:0007669"/>
    <property type="project" value="UniProtKB-KW"/>
</dbReference>
<feature type="domain" description="GFO/IDH/MocA-like oxidoreductase" evidence="4">
    <location>
        <begin position="233"/>
        <end position="353"/>
    </location>
</feature>
<keyword evidence="2" id="KW-0560">Oxidoreductase</keyword>
<dbReference type="AlphaFoldDB" id="A0AAV9J1W5"/>
<dbReference type="InterPro" id="IPR055170">
    <property type="entry name" value="GFO_IDH_MocA-like_dom"/>
</dbReference>
<name>A0AAV9J1W5_CYACA</name>
<dbReference type="InterPro" id="IPR036291">
    <property type="entry name" value="NAD(P)-bd_dom_sf"/>
</dbReference>
<dbReference type="Pfam" id="PF22725">
    <property type="entry name" value="GFO_IDH_MocA_C3"/>
    <property type="match status" value="1"/>
</dbReference>
<evidence type="ECO:0000313" key="6">
    <source>
        <dbReference type="Proteomes" id="UP001301350"/>
    </source>
</evidence>
<evidence type="ECO:0000256" key="1">
    <source>
        <dbReference type="ARBA" id="ARBA00010928"/>
    </source>
</evidence>
<gene>
    <name evidence="5" type="ORF">CDCA_CDCA17G4334</name>
</gene>
<reference evidence="5 6" key="1">
    <citation type="submission" date="2022-07" db="EMBL/GenBank/DDBJ databases">
        <title>Genome-wide signatures of adaptation to extreme environments.</title>
        <authorList>
            <person name="Cho C.H."/>
            <person name="Yoon H.S."/>
        </authorList>
    </citation>
    <scope>NUCLEOTIDE SEQUENCE [LARGE SCALE GENOMIC DNA]</scope>
    <source>
        <strain evidence="5 6">DBV 063 E5</strain>
    </source>
</reference>
<sequence length="475" mass="51760">MQHSETSTGDSSLPLEVPSDSLATQSKVLVTVLSAQGLPPFAKAASAPNAVTAFHVSKIRVGIIGCGRIGQVHAQNIAIRVPHAILVAVSDFIEEAAMRVAERFDVPLWYKSAEDLVHDPRVDAVVICSPTDTHAPLMKECVRYGKHAFCEKPIALDLATIDDALATVAQANADLRSLRALPRATAMTSNNREEQAFYEFAQTEHNRRLQRLRQSPAGIQLMVAFQRRYDHNFQRARQTHDAGFVGRPLKLHLVSRDPAPPPIAYLQSSGGIWVDQAIHDFDMARFLLKSEAVSVFASGLALDPAIGELGDCDHVLTQLRFANGALCVIDNSRATPHQAYDQRAELFGSAGSIFVHNVHPNTNEYMDTQGVHRDKPLSFFIERYADAYLQEMQVWVQSLVEGGASAKATSPDSSAADGLTMPIPSGFDGRIAVVMAMAARKSFAEKRPVDIVEVDPSLAPVIRQAEQEAASLGKQ</sequence>
<comment type="similarity">
    <text evidence="1">Belongs to the Gfo/Idh/MocA family.</text>
</comment>
<dbReference type="PANTHER" id="PTHR42840:SF3">
    <property type="entry name" value="BINDING ROSSMANN FOLD OXIDOREDUCTASE, PUTATIVE (AFU_ORTHOLOGUE AFUA_2G10240)-RELATED"/>
    <property type="match status" value="1"/>
</dbReference>
<evidence type="ECO:0008006" key="7">
    <source>
        <dbReference type="Google" id="ProtNLM"/>
    </source>
</evidence>